<feature type="transmembrane region" description="Helical" evidence="9">
    <location>
        <begin position="175"/>
        <end position="192"/>
    </location>
</feature>
<keyword evidence="2" id="KW-1003">Cell membrane</keyword>
<evidence type="ECO:0000256" key="1">
    <source>
        <dbReference type="ARBA" id="ARBA00004651"/>
    </source>
</evidence>
<organism evidence="10 11">
    <name type="scientific">Kitasatospora aburaviensis</name>
    <dbReference type="NCBI Taxonomy" id="67265"/>
    <lineage>
        <taxon>Bacteria</taxon>
        <taxon>Bacillati</taxon>
        <taxon>Actinomycetota</taxon>
        <taxon>Actinomycetes</taxon>
        <taxon>Kitasatosporales</taxon>
        <taxon>Streptomycetaceae</taxon>
        <taxon>Kitasatospora</taxon>
    </lineage>
</organism>
<feature type="transmembrane region" description="Helical" evidence="9">
    <location>
        <begin position="74"/>
        <end position="92"/>
    </location>
</feature>
<feature type="transmembrane region" description="Helical" evidence="9">
    <location>
        <begin position="245"/>
        <end position="268"/>
    </location>
</feature>
<gene>
    <name evidence="10" type="ORF">ACFP0N_34050</name>
</gene>
<feature type="compositionally biased region" description="Gly residues" evidence="8">
    <location>
        <begin position="29"/>
        <end position="45"/>
    </location>
</feature>
<feature type="transmembrane region" description="Helical" evidence="9">
    <location>
        <begin position="386"/>
        <end position="406"/>
    </location>
</feature>
<feature type="transmembrane region" description="Helical" evidence="9">
    <location>
        <begin position="413"/>
        <end position="431"/>
    </location>
</feature>
<dbReference type="PANTHER" id="PTHR33908:SF11">
    <property type="entry name" value="MEMBRANE PROTEIN"/>
    <property type="match status" value="1"/>
</dbReference>
<evidence type="ECO:0000313" key="11">
    <source>
        <dbReference type="Proteomes" id="UP001596067"/>
    </source>
</evidence>
<dbReference type="Proteomes" id="UP001596067">
    <property type="component" value="Unassembled WGS sequence"/>
</dbReference>
<evidence type="ECO:0000256" key="4">
    <source>
        <dbReference type="ARBA" id="ARBA00022679"/>
    </source>
</evidence>
<dbReference type="EMBL" id="JBHSOD010000070">
    <property type="protein sequence ID" value="MFC5889998.1"/>
    <property type="molecule type" value="Genomic_DNA"/>
</dbReference>
<evidence type="ECO:0000256" key="2">
    <source>
        <dbReference type="ARBA" id="ARBA00022475"/>
    </source>
</evidence>
<feature type="transmembrane region" description="Helical" evidence="9">
    <location>
        <begin position="324"/>
        <end position="342"/>
    </location>
</feature>
<dbReference type="RefSeq" id="WP_313765477.1">
    <property type="nucleotide sequence ID" value="NZ_BAAAVH010000002.1"/>
</dbReference>
<keyword evidence="6 9" id="KW-1133">Transmembrane helix</keyword>
<keyword evidence="7 9" id="KW-0472">Membrane</keyword>
<evidence type="ECO:0000256" key="3">
    <source>
        <dbReference type="ARBA" id="ARBA00022676"/>
    </source>
</evidence>
<keyword evidence="5 9" id="KW-0812">Transmembrane</keyword>
<name>A0ABW1F6X5_9ACTN</name>
<keyword evidence="4" id="KW-0808">Transferase</keyword>
<evidence type="ECO:0000256" key="7">
    <source>
        <dbReference type="ARBA" id="ARBA00023136"/>
    </source>
</evidence>
<dbReference type="PANTHER" id="PTHR33908">
    <property type="entry name" value="MANNOSYLTRANSFERASE YKCB-RELATED"/>
    <property type="match status" value="1"/>
</dbReference>
<protein>
    <recommendedName>
        <fullName evidence="12">Glycosyltransferase RgtA/B/C/D-like domain-containing protein</fullName>
    </recommendedName>
</protein>
<sequence>MSADGRWIRPASTRRPVLTSAGVRPPGAAGPGAGPGGGGPSGRSGGEQPSPRGRRRRAAEPALRIPRPGLKPDLLPLLAVLLAQGALSFHLLGSNTAFVDEGTYIYAGYQEIANLAHGTPVATYETFFSGSPLIYPVVVALADMLGGLTTARLLSMAFMLSATVAVHLATRRLHGSLAAFCAAAAFAALGPTQFLGGLATYDSMALALLAWAGYLAVRLTTGGGYPSLVLSGLLLALAGCTKYAALLWVPVVCGVAVFAGAGGAPGAWVRWKRGLQLLLVFVAGVGVAALLAGERYVNGFNHTTLKRAPGHDAYSYVASEAAKWVGALVVLALVGAVVQLLAARRRGGAAWSEACLAAVLLTAGVLAPANQIRIHTWLSLQKHVDFGAWFSCIVVGALLARVVVLLKDRIHVTAGIVVAALVIGPLGWAGAAQGREMFGEWSNTESFVAALEPYVSKGTDRYLVENYNVPAYYLRESSNWQQWHDLVAVYRKDPATGKQQVGVPAIQAGIEAHEWKVVVLDFTQTGDTDRAIQPTLKNAGYKVVTVVKSGEHGRYTIYVAPGHEKKK</sequence>
<proteinExistence type="predicted"/>
<accession>A0ABW1F6X5</accession>
<evidence type="ECO:0000256" key="6">
    <source>
        <dbReference type="ARBA" id="ARBA00022989"/>
    </source>
</evidence>
<reference evidence="11" key="1">
    <citation type="journal article" date="2019" name="Int. J. Syst. Evol. Microbiol.">
        <title>The Global Catalogue of Microorganisms (GCM) 10K type strain sequencing project: providing services to taxonomists for standard genome sequencing and annotation.</title>
        <authorList>
            <consortium name="The Broad Institute Genomics Platform"/>
            <consortium name="The Broad Institute Genome Sequencing Center for Infectious Disease"/>
            <person name="Wu L."/>
            <person name="Ma J."/>
        </authorList>
    </citation>
    <scope>NUCLEOTIDE SEQUENCE [LARGE SCALE GENOMIC DNA]</scope>
    <source>
        <strain evidence="11">CGMCC 4.1469</strain>
    </source>
</reference>
<dbReference type="InterPro" id="IPR050297">
    <property type="entry name" value="LipidA_mod_glycosyltrf_83"/>
</dbReference>
<comment type="caution">
    <text evidence="10">The sequence shown here is derived from an EMBL/GenBank/DDBJ whole genome shotgun (WGS) entry which is preliminary data.</text>
</comment>
<feature type="transmembrane region" description="Helical" evidence="9">
    <location>
        <begin position="223"/>
        <end position="239"/>
    </location>
</feature>
<evidence type="ECO:0000256" key="9">
    <source>
        <dbReference type="SAM" id="Phobius"/>
    </source>
</evidence>
<keyword evidence="11" id="KW-1185">Reference proteome</keyword>
<evidence type="ECO:0000256" key="8">
    <source>
        <dbReference type="SAM" id="MobiDB-lite"/>
    </source>
</evidence>
<keyword evidence="3" id="KW-0328">Glycosyltransferase</keyword>
<evidence type="ECO:0008006" key="12">
    <source>
        <dbReference type="Google" id="ProtNLM"/>
    </source>
</evidence>
<evidence type="ECO:0000256" key="5">
    <source>
        <dbReference type="ARBA" id="ARBA00022692"/>
    </source>
</evidence>
<feature type="transmembrane region" description="Helical" evidence="9">
    <location>
        <begin position="275"/>
        <end position="293"/>
    </location>
</feature>
<feature type="region of interest" description="Disordered" evidence="8">
    <location>
        <begin position="1"/>
        <end position="65"/>
    </location>
</feature>
<evidence type="ECO:0000313" key="10">
    <source>
        <dbReference type="EMBL" id="MFC5889998.1"/>
    </source>
</evidence>
<comment type="subcellular location">
    <subcellularLocation>
        <location evidence="1">Cell membrane</location>
        <topology evidence="1">Multi-pass membrane protein</topology>
    </subcellularLocation>
</comment>